<organism evidence="1 2">
    <name type="scientific">Paraprevotella xylaniphila YIT 11841</name>
    <dbReference type="NCBI Taxonomy" id="762982"/>
    <lineage>
        <taxon>Bacteria</taxon>
        <taxon>Pseudomonadati</taxon>
        <taxon>Bacteroidota</taxon>
        <taxon>Bacteroidia</taxon>
        <taxon>Bacteroidales</taxon>
        <taxon>Prevotellaceae</taxon>
        <taxon>Paraprevotella</taxon>
    </lineage>
</organism>
<dbReference type="HOGENOM" id="CLU_3203128_0_0_10"/>
<keyword evidence="2" id="KW-1185">Reference proteome</keyword>
<sequence length="45" mass="5381">MYHDIYKDNTFVCILNDSRNKIETKSKVTNLHRKNNRTLSTTYFG</sequence>
<name>F3QX69_9BACT</name>
<protein>
    <submittedName>
        <fullName evidence="1">Uncharacterized protein</fullName>
    </submittedName>
</protein>
<proteinExistence type="predicted"/>
<comment type="caution">
    <text evidence="1">The sequence shown here is derived from an EMBL/GenBank/DDBJ whole genome shotgun (WGS) entry which is preliminary data.</text>
</comment>
<reference evidence="1 2" key="1">
    <citation type="submission" date="2011-02" db="EMBL/GenBank/DDBJ databases">
        <authorList>
            <person name="Weinstock G."/>
            <person name="Sodergren E."/>
            <person name="Clifton S."/>
            <person name="Fulton L."/>
            <person name="Fulton B."/>
            <person name="Courtney L."/>
            <person name="Fronick C."/>
            <person name="Harrison M."/>
            <person name="Strong C."/>
            <person name="Farmer C."/>
            <person name="Delahaunty K."/>
            <person name="Markovic C."/>
            <person name="Hall O."/>
            <person name="Minx P."/>
            <person name="Tomlinson C."/>
            <person name="Mitreva M."/>
            <person name="Hou S."/>
            <person name="Chen J."/>
            <person name="Wollam A."/>
            <person name="Pepin K.H."/>
            <person name="Johnson M."/>
            <person name="Bhonagiri V."/>
            <person name="Zhang X."/>
            <person name="Suruliraj S."/>
            <person name="Warren W."/>
            <person name="Chinwalla A."/>
            <person name="Mardis E.R."/>
            <person name="Wilson R.K."/>
        </authorList>
    </citation>
    <scope>NUCLEOTIDE SEQUENCE [LARGE SCALE GENOMIC DNA]</scope>
    <source>
        <strain evidence="1 2">YIT 11841</strain>
    </source>
</reference>
<dbReference type="AlphaFoldDB" id="F3QX69"/>
<dbReference type="EMBL" id="AFBR01000084">
    <property type="protein sequence ID" value="EGG51241.1"/>
    <property type="molecule type" value="Genomic_DNA"/>
</dbReference>
<gene>
    <name evidence="1" type="ORF">HMPREF9442_02803</name>
</gene>
<dbReference type="Proteomes" id="UP000005546">
    <property type="component" value="Unassembled WGS sequence"/>
</dbReference>
<evidence type="ECO:0000313" key="1">
    <source>
        <dbReference type="EMBL" id="EGG51241.1"/>
    </source>
</evidence>
<evidence type="ECO:0000313" key="2">
    <source>
        <dbReference type="Proteomes" id="UP000005546"/>
    </source>
</evidence>
<accession>F3QX69</accession>